<dbReference type="InterPro" id="IPR025302">
    <property type="entry name" value="DrrA1/2-like_C"/>
</dbReference>
<protein>
    <submittedName>
        <fullName evidence="11">Efflux ABC transporter, ATP-binding protein</fullName>
    </submittedName>
</protein>
<dbReference type="PANTHER" id="PTHR42711">
    <property type="entry name" value="ABC TRANSPORTER ATP-BINDING PROTEIN"/>
    <property type="match status" value="1"/>
</dbReference>
<dbReference type="FunFam" id="3.40.50.300:FF:000589">
    <property type="entry name" value="ABC transporter, ATP-binding subunit"/>
    <property type="match status" value="1"/>
</dbReference>
<accession>A0A6J4T4X0</accession>
<dbReference type="InterPro" id="IPR017871">
    <property type="entry name" value="ABC_transporter-like_CS"/>
</dbReference>
<keyword evidence="7" id="KW-0472">Membrane</keyword>
<dbReference type="InterPro" id="IPR003593">
    <property type="entry name" value="AAA+_ATPase"/>
</dbReference>
<sequence length="325" mass="33895">MSAIRTRGLEREYKGGLKAVAGVDLDVAAGEVYGFLGPNGAGKTTTVRMLVTLLRPTGGEASVAGFDVARQPAEVRRRIGVALQEASLDGLMTGRELMELQATLHGIAPREVAGRAAELIGRVGLAEAAERRVSTYSGGMRRRLDLAMALIHSPPVLFLDEPTTGLDPVSRLTLWEEVRRLKDEGTTVFLTTQYLEEADVLADRVGIISAGLLVAEGTPEALKAQVGSPHLDIALEPGSDPTAARDVLARFGALRPSPAGSVSVDVRGGAADIAPVVRALDDAGIMVGSIDLVRPTLDDVFVEKTGRRLEGADAAAGPPAAVAAA</sequence>
<proteinExistence type="inferred from homology"/>
<keyword evidence="2" id="KW-0813">Transport</keyword>
<evidence type="ECO:0000256" key="2">
    <source>
        <dbReference type="ARBA" id="ARBA00022448"/>
    </source>
</evidence>
<feature type="domain" description="ABC transporter" evidence="10">
    <location>
        <begin position="4"/>
        <end position="235"/>
    </location>
</feature>
<reference evidence="11" key="1">
    <citation type="submission" date="2020-02" db="EMBL/GenBank/DDBJ databases">
        <authorList>
            <person name="Meier V. D."/>
        </authorList>
    </citation>
    <scope>NUCLEOTIDE SEQUENCE</scope>
    <source>
        <strain evidence="11">AVDCRST_MAG13</strain>
    </source>
</reference>
<evidence type="ECO:0000259" key="10">
    <source>
        <dbReference type="PROSITE" id="PS50893"/>
    </source>
</evidence>
<dbReference type="InterPro" id="IPR005894">
    <property type="entry name" value="DrrA"/>
</dbReference>
<dbReference type="PROSITE" id="PS50893">
    <property type="entry name" value="ABC_TRANSPORTER_2"/>
    <property type="match status" value="1"/>
</dbReference>
<dbReference type="NCBIfam" id="TIGR01188">
    <property type="entry name" value="drrA"/>
    <property type="match status" value="1"/>
</dbReference>
<evidence type="ECO:0000256" key="3">
    <source>
        <dbReference type="ARBA" id="ARBA00022475"/>
    </source>
</evidence>
<keyword evidence="8" id="KW-0046">Antibiotic resistance</keyword>
<comment type="subcellular location">
    <subcellularLocation>
        <location evidence="1">Cell membrane</location>
        <topology evidence="1">Peripheral membrane protein</topology>
        <orientation evidence="1">Cytoplasmic side</orientation>
    </subcellularLocation>
</comment>
<evidence type="ECO:0000256" key="7">
    <source>
        <dbReference type="ARBA" id="ARBA00023136"/>
    </source>
</evidence>
<keyword evidence="3" id="KW-1003">Cell membrane</keyword>
<name>A0A6J4T4X0_9ACTN</name>
<gene>
    <name evidence="11" type="ORF">AVDCRST_MAG13-2912</name>
</gene>
<dbReference type="InterPro" id="IPR003439">
    <property type="entry name" value="ABC_transporter-like_ATP-bd"/>
</dbReference>
<evidence type="ECO:0000256" key="8">
    <source>
        <dbReference type="ARBA" id="ARBA00023251"/>
    </source>
</evidence>
<evidence type="ECO:0000256" key="9">
    <source>
        <dbReference type="ARBA" id="ARBA00049985"/>
    </source>
</evidence>
<evidence type="ECO:0000256" key="5">
    <source>
        <dbReference type="ARBA" id="ARBA00022840"/>
    </source>
</evidence>
<dbReference type="GO" id="GO:0016887">
    <property type="term" value="F:ATP hydrolysis activity"/>
    <property type="evidence" value="ECO:0007669"/>
    <property type="project" value="InterPro"/>
</dbReference>
<organism evidence="11">
    <name type="scientific">uncultured Solirubrobacteraceae bacterium</name>
    <dbReference type="NCBI Taxonomy" id="1162706"/>
    <lineage>
        <taxon>Bacteria</taxon>
        <taxon>Bacillati</taxon>
        <taxon>Actinomycetota</taxon>
        <taxon>Thermoleophilia</taxon>
        <taxon>Solirubrobacterales</taxon>
        <taxon>Solirubrobacteraceae</taxon>
        <taxon>environmental samples</taxon>
    </lineage>
</organism>
<evidence type="ECO:0000256" key="6">
    <source>
        <dbReference type="ARBA" id="ARBA00022967"/>
    </source>
</evidence>
<dbReference type="PROSITE" id="PS00211">
    <property type="entry name" value="ABC_TRANSPORTER_1"/>
    <property type="match status" value="1"/>
</dbReference>
<evidence type="ECO:0000313" key="11">
    <source>
        <dbReference type="EMBL" id="CAA9513186.1"/>
    </source>
</evidence>
<dbReference type="GO" id="GO:0046677">
    <property type="term" value="P:response to antibiotic"/>
    <property type="evidence" value="ECO:0007669"/>
    <property type="project" value="UniProtKB-KW"/>
</dbReference>
<dbReference type="SMART" id="SM00382">
    <property type="entry name" value="AAA"/>
    <property type="match status" value="1"/>
</dbReference>
<dbReference type="GO" id="GO:0043215">
    <property type="term" value="P:daunorubicin transport"/>
    <property type="evidence" value="ECO:0007669"/>
    <property type="project" value="InterPro"/>
</dbReference>
<dbReference type="SUPFAM" id="SSF52540">
    <property type="entry name" value="P-loop containing nucleoside triphosphate hydrolases"/>
    <property type="match status" value="1"/>
</dbReference>
<dbReference type="InterPro" id="IPR050763">
    <property type="entry name" value="ABC_transporter_ATP-binding"/>
</dbReference>
<dbReference type="Pfam" id="PF13732">
    <property type="entry name" value="DrrA1-3_C"/>
    <property type="match status" value="1"/>
</dbReference>
<dbReference type="Pfam" id="PF00005">
    <property type="entry name" value="ABC_tran"/>
    <property type="match status" value="1"/>
</dbReference>
<dbReference type="PANTHER" id="PTHR42711:SF19">
    <property type="entry name" value="DOXORUBICIN RESISTANCE ATP-BINDING PROTEIN DRRA"/>
    <property type="match status" value="1"/>
</dbReference>
<dbReference type="GO" id="GO:0005886">
    <property type="term" value="C:plasma membrane"/>
    <property type="evidence" value="ECO:0007669"/>
    <property type="project" value="UniProtKB-SubCell"/>
</dbReference>
<comment type="similarity">
    <text evidence="9">Belongs to the ABC transporter superfamily. Drug exporter-1 (DrugE1) (TC 3.A.1.105) family.</text>
</comment>
<dbReference type="GO" id="GO:1900753">
    <property type="term" value="P:doxorubicin transport"/>
    <property type="evidence" value="ECO:0007669"/>
    <property type="project" value="InterPro"/>
</dbReference>
<dbReference type="AlphaFoldDB" id="A0A6J4T4X0"/>
<dbReference type="Gene3D" id="3.40.50.300">
    <property type="entry name" value="P-loop containing nucleotide triphosphate hydrolases"/>
    <property type="match status" value="1"/>
</dbReference>
<evidence type="ECO:0000256" key="4">
    <source>
        <dbReference type="ARBA" id="ARBA00022741"/>
    </source>
</evidence>
<evidence type="ECO:0000256" key="1">
    <source>
        <dbReference type="ARBA" id="ARBA00004413"/>
    </source>
</evidence>
<keyword evidence="4" id="KW-0547">Nucleotide-binding</keyword>
<keyword evidence="6" id="KW-1278">Translocase</keyword>
<dbReference type="InterPro" id="IPR027417">
    <property type="entry name" value="P-loop_NTPase"/>
</dbReference>
<keyword evidence="5 11" id="KW-0067">ATP-binding</keyword>
<dbReference type="GO" id="GO:0005524">
    <property type="term" value="F:ATP binding"/>
    <property type="evidence" value="ECO:0007669"/>
    <property type="project" value="UniProtKB-KW"/>
</dbReference>
<dbReference type="EMBL" id="CADCVO010000470">
    <property type="protein sequence ID" value="CAA9513186.1"/>
    <property type="molecule type" value="Genomic_DNA"/>
</dbReference>